<reference evidence="1 2" key="1">
    <citation type="submission" date="2024-01" db="EMBL/GenBank/DDBJ databases">
        <title>Genome assemblies of Stephania.</title>
        <authorList>
            <person name="Yang L."/>
        </authorList>
    </citation>
    <scope>NUCLEOTIDE SEQUENCE [LARGE SCALE GENOMIC DNA]</scope>
    <source>
        <strain evidence="1">QJT</strain>
        <tissue evidence="1">Leaf</tissue>
    </source>
</reference>
<dbReference type="AlphaFoldDB" id="A0AAP0JAN8"/>
<sequence>MIFHQQLSCSLLALKISPSSVYSESLYPSQTCSFIKWMVLRFIFNKLVILALEFLDSDHDGDDLWDDDTFDLDREWHKRHDQFHKIGCRDCIIAGKETSDEEGFNNGFNESVLVGYKWGLVRGVTR</sequence>
<evidence type="ECO:0000313" key="1">
    <source>
        <dbReference type="EMBL" id="KAK9130489.1"/>
    </source>
</evidence>
<dbReference type="Proteomes" id="UP001417504">
    <property type="component" value="Unassembled WGS sequence"/>
</dbReference>
<dbReference type="EMBL" id="JBBNAE010000004">
    <property type="protein sequence ID" value="KAK9130489.1"/>
    <property type="molecule type" value="Genomic_DNA"/>
</dbReference>
<keyword evidence="2" id="KW-1185">Reference proteome</keyword>
<dbReference type="InterPro" id="IPR038881">
    <property type="entry name" value="Yae1-like"/>
</dbReference>
<dbReference type="PANTHER" id="PTHR18829:SF0">
    <property type="entry name" value="PROTEIN YAE1 HOMOLOG"/>
    <property type="match status" value="1"/>
</dbReference>
<comment type="caution">
    <text evidence="1">The sequence shown here is derived from an EMBL/GenBank/DDBJ whole genome shotgun (WGS) entry which is preliminary data.</text>
</comment>
<protein>
    <submittedName>
        <fullName evidence="1">Uncharacterized protein</fullName>
    </submittedName>
</protein>
<accession>A0AAP0JAN8</accession>
<organism evidence="1 2">
    <name type="scientific">Stephania japonica</name>
    <dbReference type="NCBI Taxonomy" id="461633"/>
    <lineage>
        <taxon>Eukaryota</taxon>
        <taxon>Viridiplantae</taxon>
        <taxon>Streptophyta</taxon>
        <taxon>Embryophyta</taxon>
        <taxon>Tracheophyta</taxon>
        <taxon>Spermatophyta</taxon>
        <taxon>Magnoliopsida</taxon>
        <taxon>Ranunculales</taxon>
        <taxon>Menispermaceae</taxon>
        <taxon>Menispermoideae</taxon>
        <taxon>Cissampelideae</taxon>
        <taxon>Stephania</taxon>
    </lineage>
</organism>
<name>A0AAP0JAN8_9MAGN</name>
<evidence type="ECO:0000313" key="2">
    <source>
        <dbReference type="Proteomes" id="UP001417504"/>
    </source>
</evidence>
<dbReference type="PANTHER" id="PTHR18829">
    <property type="entry name" value="PROTEIN YAE1 HOMOLOG"/>
    <property type="match status" value="1"/>
</dbReference>
<gene>
    <name evidence="1" type="ORF">Sjap_010976</name>
</gene>
<proteinExistence type="predicted"/>